<evidence type="ECO:0000256" key="3">
    <source>
        <dbReference type="SAM" id="MobiDB-lite"/>
    </source>
</evidence>
<dbReference type="PROSITE" id="PS00135">
    <property type="entry name" value="TRYPSIN_SER"/>
    <property type="match status" value="1"/>
</dbReference>
<dbReference type="CDD" id="cd00190">
    <property type="entry name" value="Tryp_SPc"/>
    <property type="match status" value="1"/>
</dbReference>
<dbReference type="Proteomes" id="UP000823941">
    <property type="component" value="Chromosome 2"/>
</dbReference>
<feature type="compositionally biased region" description="Low complexity" evidence="3">
    <location>
        <begin position="501"/>
        <end position="511"/>
    </location>
</feature>
<evidence type="ECO:0000256" key="2">
    <source>
        <dbReference type="RuleBase" id="RU363034"/>
    </source>
</evidence>
<keyword evidence="2" id="KW-0720">Serine protease</keyword>
<name>A0ABQ7R5Z7_PLUXY</name>
<evidence type="ECO:0000313" key="6">
    <source>
        <dbReference type="Proteomes" id="UP000823941"/>
    </source>
</evidence>
<feature type="compositionally biased region" description="Low complexity" evidence="3">
    <location>
        <begin position="643"/>
        <end position="686"/>
    </location>
</feature>
<feature type="domain" description="Peptidase S1" evidence="4">
    <location>
        <begin position="825"/>
        <end position="1067"/>
    </location>
</feature>
<dbReference type="EMBL" id="JAHIBW010000002">
    <property type="protein sequence ID" value="KAG7312729.1"/>
    <property type="molecule type" value="Genomic_DNA"/>
</dbReference>
<feature type="compositionally biased region" description="Low complexity" evidence="3">
    <location>
        <begin position="604"/>
        <end position="635"/>
    </location>
</feature>
<dbReference type="InterPro" id="IPR018114">
    <property type="entry name" value="TRYPSIN_HIS"/>
</dbReference>
<dbReference type="PANTHER" id="PTHR24252">
    <property type="entry name" value="ACROSIN-RELATED"/>
    <property type="match status" value="1"/>
</dbReference>
<organism evidence="5 6">
    <name type="scientific">Plutella xylostella</name>
    <name type="common">Diamondback moth</name>
    <name type="synonym">Plutella maculipennis</name>
    <dbReference type="NCBI Taxonomy" id="51655"/>
    <lineage>
        <taxon>Eukaryota</taxon>
        <taxon>Metazoa</taxon>
        <taxon>Ecdysozoa</taxon>
        <taxon>Arthropoda</taxon>
        <taxon>Hexapoda</taxon>
        <taxon>Insecta</taxon>
        <taxon>Pterygota</taxon>
        <taxon>Neoptera</taxon>
        <taxon>Endopterygota</taxon>
        <taxon>Lepidoptera</taxon>
        <taxon>Glossata</taxon>
        <taxon>Ditrysia</taxon>
        <taxon>Yponomeutoidea</taxon>
        <taxon>Plutellidae</taxon>
        <taxon>Plutella</taxon>
    </lineage>
</organism>
<keyword evidence="1" id="KW-1015">Disulfide bond</keyword>
<feature type="compositionally biased region" description="Polar residues" evidence="3">
    <location>
        <begin position="555"/>
        <end position="564"/>
    </location>
</feature>
<feature type="compositionally biased region" description="Polar residues" evidence="3">
    <location>
        <begin position="703"/>
        <end position="716"/>
    </location>
</feature>
<evidence type="ECO:0000256" key="1">
    <source>
        <dbReference type="ARBA" id="ARBA00023157"/>
    </source>
</evidence>
<feature type="compositionally biased region" description="Polar residues" evidence="3">
    <location>
        <begin position="339"/>
        <end position="351"/>
    </location>
</feature>
<evidence type="ECO:0000259" key="4">
    <source>
        <dbReference type="PROSITE" id="PS50240"/>
    </source>
</evidence>
<dbReference type="InterPro" id="IPR001254">
    <property type="entry name" value="Trypsin_dom"/>
</dbReference>
<protein>
    <recommendedName>
        <fullName evidence="4">Peptidase S1 domain-containing protein</fullName>
    </recommendedName>
</protein>
<sequence>MGPPITWPHSHPRLTIEQEREKEKYIAQNHKDISDIFHRRSFLENILFNCRGVYLNLTVALILVQVLLNLSVVVAGPVLLSPEYNRGPVTLARNIRHLPCISRRTGAEGVCMFAIDCLKANGSHLGTCIDRFYFGSCCQIQDKTILPQIIGNNIEDNTIDSSNFVHPHTEDKVNVNKIPEVFPIRKTTVEDVVTTTTEKVETASFKTETTVEMESKTDTLTTLDNKIGSDEMKTTAVANDLTEDEAVKATSKLPSSVTTEIPIKLSTFQTVSGESNNLITDKPVSKEPQEISTEAPKITTTSAVSSENESASTSTAKPTTTKKPARPTYKPRPPYRPSNTTRPQFSTTRPGNATVRPKPPSVFNTTRKPPYRPPPKRPTSTKKPLPSPPRLNITILPQLTSSRPIFTRPSATTTITYINTSTSTTEETTTVTSTTTPSTTTASTTTTPEPTATSEKAATEPSSAETLASEAPLTEKIEPMPTTIQEQPMTTLEEVKLTTVASTSTEAASTKETQKPSTEADVPLTPEVVVSSSSTEFPPGLVTWSNMVDTVTKAPQASPEANATESDEIWSPITPPEGWILISTIPPRREPSSTTTTEPPPTTPSSSPMPSSSSSEPVVEQTSTSTTEETLPEETIVPSPEPTTVILSSSSPTTLSSSSSTSTTESITNEITGSTEESNETNSSTEDFLTNDTVPPTEENTDKTTFITSQGTTDQAETVTETQMTETVTMQEFTINVTVNPTTVAPVTAVSLTDNVTEVSAGNASEVTTEAGKVNATMEAASEGSNVTSPAPPTLNATTVSPTEGLNMSDYKDVCGRRLWPEARIVGGAKSGFGRWPWQISLRQWRTSTYLHKCGAALLNENWAITAAHCVEHVPPSELLVRLGEHDLANESEPYGFAERRVQIVASHPHFDPATFEYDLALLRFYEPVNFQPNILPVCVPDTDEDYVGKVAYVTGWGRLYDEGPLPSVLQEVEVPVINNTACEAMYQAAGYNEHIPNIFICAGLRRGGADSCEGDSGGPMVVQRDRDRRFVLGGVISWGIGCAEPNQPGVYTRISEFRDWINQILQF</sequence>
<reference evidence="5 6" key="1">
    <citation type="submission" date="2021-06" db="EMBL/GenBank/DDBJ databases">
        <title>A haploid diamondback moth (Plutella xylostella L.) genome assembly resolves 31 chromosomes and identifies a diamide resistance mutation.</title>
        <authorList>
            <person name="Ward C.M."/>
            <person name="Perry K.D."/>
            <person name="Baker G."/>
            <person name="Powis K."/>
            <person name="Heckel D.G."/>
            <person name="Baxter S.W."/>
        </authorList>
    </citation>
    <scope>NUCLEOTIDE SEQUENCE [LARGE SCALE GENOMIC DNA]</scope>
    <source>
        <strain evidence="5 6">LV</strain>
        <tissue evidence="5">Single pupa</tissue>
    </source>
</reference>
<proteinExistence type="predicted"/>
<feature type="region of interest" description="Disordered" evidence="3">
    <location>
        <begin position="783"/>
        <end position="803"/>
    </location>
</feature>
<dbReference type="Pfam" id="PF00089">
    <property type="entry name" value="Trypsin"/>
    <property type="match status" value="1"/>
</dbReference>
<feature type="region of interest" description="Disordered" evidence="3">
    <location>
        <begin position="275"/>
        <end position="393"/>
    </location>
</feature>
<gene>
    <name evidence="5" type="ORF">JYU34_001101</name>
</gene>
<dbReference type="InterPro" id="IPR033116">
    <property type="entry name" value="TRYPSIN_SER"/>
</dbReference>
<dbReference type="PROSITE" id="PS50240">
    <property type="entry name" value="TRYPSIN_DOM"/>
    <property type="match status" value="1"/>
</dbReference>
<dbReference type="SUPFAM" id="SSF50494">
    <property type="entry name" value="Trypsin-like serine proteases"/>
    <property type="match status" value="1"/>
</dbReference>
<comment type="caution">
    <text evidence="5">The sequence shown here is derived from an EMBL/GenBank/DDBJ whole genome shotgun (WGS) entry which is preliminary data.</text>
</comment>
<dbReference type="InterPro" id="IPR009003">
    <property type="entry name" value="Peptidase_S1_PA"/>
</dbReference>
<feature type="region of interest" description="Disordered" evidence="3">
    <location>
        <begin position="422"/>
        <end position="468"/>
    </location>
</feature>
<evidence type="ECO:0000313" key="5">
    <source>
        <dbReference type="EMBL" id="KAG7312729.1"/>
    </source>
</evidence>
<dbReference type="InterPro" id="IPR001314">
    <property type="entry name" value="Peptidase_S1A"/>
</dbReference>
<dbReference type="InterPro" id="IPR043504">
    <property type="entry name" value="Peptidase_S1_PA_chymotrypsin"/>
</dbReference>
<dbReference type="PANTHER" id="PTHR24252:SF7">
    <property type="entry name" value="HYALIN"/>
    <property type="match status" value="1"/>
</dbReference>
<dbReference type="SMART" id="SM00020">
    <property type="entry name" value="Tryp_SPc"/>
    <property type="match status" value="1"/>
</dbReference>
<keyword evidence="2" id="KW-0645">Protease</keyword>
<feature type="region of interest" description="Disordered" evidence="3">
    <location>
        <begin position="501"/>
        <end position="524"/>
    </location>
</feature>
<accession>A0ABQ7R5Z7</accession>
<dbReference type="Gene3D" id="2.40.10.10">
    <property type="entry name" value="Trypsin-like serine proteases"/>
    <property type="match status" value="1"/>
</dbReference>
<keyword evidence="6" id="KW-1185">Reference proteome</keyword>
<feature type="compositionally biased region" description="Low complexity" evidence="3">
    <location>
        <begin position="299"/>
        <end position="328"/>
    </location>
</feature>
<keyword evidence="2" id="KW-0378">Hydrolase</keyword>
<dbReference type="PRINTS" id="PR00722">
    <property type="entry name" value="CHYMOTRYPSIN"/>
</dbReference>
<dbReference type="PROSITE" id="PS00134">
    <property type="entry name" value="TRYPSIN_HIS"/>
    <property type="match status" value="1"/>
</dbReference>
<feature type="region of interest" description="Disordered" evidence="3">
    <location>
        <begin position="555"/>
        <end position="716"/>
    </location>
</feature>
<feature type="compositionally biased region" description="Low complexity" evidence="3">
    <location>
        <begin position="422"/>
        <end position="466"/>
    </location>
</feature>